<keyword evidence="5 8" id="KW-0413">Isomerase</keyword>
<evidence type="ECO:0000256" key="4">
    <source>
        <dbReference type="ARBA" id="ARBA00022723"/>
    </source>
</evidence>
<proteinExistence type="inferred from homology"/>
<dbReference type="InterPro" id="IPR001998">
    <property type="entry name" value="Xylose_isomerase"/>
</dbReference>
<name>A0A835UYW5_VANPL</name>
<dbReference type="HAMAP" id="MF_00455">
    <property type="entry name" value="Xylose_isom_A"/>
    <property type="match status" value="1"/>
</dbReference>
<comment type="similarity">
    <text evidence="1 8">Belongs to the xylose isomerase family.</text>
</comment>
<dbReference type="InterPro" id="IPR013452">
    <property type="entry name" value="Xylose_isom_bac"/>
</dbReference>
<evidence type="ECO:0000256" key="2">
    <source>
        <dbReference type="ARBA" id="ARBA00011958"/>
    </source>
</evidence>
<dbReference type="EC" id="5.3.1.5" evidence="2 8"/>
<gene>
    <name evidence="9" type="ORF">HPP92_013702</name>
</gene>
<dbReference type="PANTHER" id="PTHR48408">
    <property type="match status" value="1"/>
</dbReference>
<dbReference type="NCBIfam" id="TIGR02630">
    <property type="entry name" value="xylose_isom_A"/>
    <property type="match status" value="1"/>
</dbReference>
<evidence type="ECO:0000313" key="10">
    <source>
        <dbReference type="Proteomes" id="UP000636800"/>
    </source>
</evidence>
<dbReference type="GO" id="GO:0046872">
    <property type="term" value="F:metal ion binding"/>
    <property type="evidence" value="ECO:0007669"/>
    <property type="project" value="UniProtKB-KW"/>
</dbReference>
<dbReference type="Proteomes" id="UP000636800">
    <property type="component" value="Chromosome 6"/>
</dbReference>
<keyword evidence="4 8" id="KW-0479">Metal-binding</keyword>
<dbReference type="PROSITE" id="PS51415">
    <property type="entry name" value="XYLOSE_ISOMERASE"/>
    <property type="match status" value="1"/>
</dbReference>
<keyword evidence="6 8" id="KW-0119">Carbohydrate metabolism</keyword>
<evidence type="ECO:0000256" key="5">
    <source>
        <dbReference type="ARBA" id="ARBA00023235"/>
    </source>
</evidence>
<dbReference type="OrthoDB" id="1746010at2759"/>
<dbReference type="PANTHER" id="PTHR48408:SF1">
    <property type="entry name" value="XYLOSE ISOMERASE"/>
    <property type="match status" value="1"/>
</dbReference>
<dbReference type="FunFam" id="3.20.20.150:FF:000002">
    <property type="entry name" value="Xylose isomerase"/>
    <property type="match status" value="1"/>
</dbReference>
<dbReference type="InterPro" id="IPR036237">
    <property type="entry name" value="Xyl_isomerase-like_sf"/>
</dbReference>
<dbReference type="GO" id="GO:0042732">
    <property type="term" value="P:D-xylose metabolic process"/>
    <property type="evidence" value="ECO:0007669"/>
    <property type="project" value="UniProtKB-KW"/>
</dbReference>
<evidence type="ECO:0000313" key="9">
    <source>
        <dbReference type="EMBL" id="KAG0476861.1"/>
    </source>
</evidence>
<dbReference type="Gene3D" id="3.20.20.150">
    <property type="entry name" value="Divalent-metal-dependent TIM barrel enzymes"/>
    <property type="match status" value="1"/>
</dbReference>
<keyword evidence="3 8" id="KW-0859">Xylose metabolism</keyword>
<comment type="caution">
    <text evidence="9">The sequence shown here is derived from an EMBL/GenBank/DDBJ whole genome shotgun (WGS) entry which is preliminary data.</text>
</comment>
<dbReference type="NCBIfam" id="NF003998">
    <property type="entry name" value="PRK05474.1"/>
    <property type="match status" value="1"/>
</dbReference>
<evidence type="ECO:0000256" key="3">
    <source>
        <dbReference type="ARBA" id="ARBA00022629"/>
    </source>
</evidence>
<keyword evidence="10" id="KW-1185">Reference proteome</keyword>
<evidence type="ECO:0000256" key="6">
    <source>
        <dbReference type="ARBA" id="ARBA00023277"/>
    </source>
</evidence>
<evidence type="ECO:0000256" key="7">
    <source>
        <dbReference type="ARBA" id="ARBA00033659"/>
    </source>
</evidence>
<comment type="catalytic activity">
    <reaction evidence="7 8">
        <text>alpha-D-xylose = alpha-D-xylulofuranose</text>
        <dbReference type="Rhea" id="RHEA:22816"/>
        <dbReference type="ChEBI" id="CHEBI:28518"/>
        <dbReference type="ChEBI" id="CHEBI:188998"/>
        <dbReference type="EC" id="5.3.1.5"/>
    </reaction>
</comment>
<organism evidence="9 10">
    <name type="scientific">Vanilla planifolia</name>
    <name type="common">Vanilla</name>
    <dbReference type="NCBI Taxonomy" id="51239"/>
    <lineage>
        <taxon>Eukaryota</taxon>
        <taxon>Viridiplantae</taxon>
        <taxon>Streptophyta</taxon>
        <taxon>Embryophyta</taxon>
        <taxon>Tracheophyta</taxon>
        <taxon>Spermatophyta</taxon>
        <taxon>Magnoliopsida</taxon>
        <taxon>Liliopsida</taxon>
        <taxon>Asparagales</taxon>
        <taxon>Orchidaceae</taxon>
        <taxon>Vanilloideae</taxon>
        <taxon>Vanilleae</taxon>
        <taxon>Vanilla</taxon>
    </lineage>
</organism>
<dbReference type="PRINTS" id="PR00688">
    <property type="entry name" value="XYLOSISMRASE"/>
</dbReference>
<reference evidence="9 10" key="1">
    <citation type="journal article" date="2020" name="Nat. Food">
        <title>A phased Vanilla planifolia genome enables genetic improvement of flavour and production.</title>
        <authorList>
            <person name="Hasing T."/>
            <person name="Tang H."/>
            <person name="Brym M."/>
            <person name="Khazi F."/>
            <person name="Huang T."/>
            <person name="Chambers A.H."/>
        </authorList>
    </citation>
    <scope>NUCLEOTIDE SEQUENCE [LARGE SCALE GENOMIC DNA]</scope>
    <source>
        <tissue evidence="9">Leaf</tissue>
    </source>
</reference>
<evidence type="ECO:0000256" key="8">
    <source>
        <dbReference type="RuleBase" id="RU000609"/>
    </source>
</evidence>
<dbReference type="SUPFAM" id="SSF51658">
    <property type="entry name" value="Xylose isomerase-like"/>
    <property type="match status" value="1"/>
</dbReference>
<evidence type="ECO:0000256" key="1">
    <source>
        <dbReference type="ARBA" id="ARBA00005765"/>
    </source>
</evidence>
<protein>
    <recommendedName>
        <fullName evidence="2 8">Xylose isomerase</fullName>
        <ecNumber evidence="2 8">5.3.1.5</ecNumber>
    </recommendedName>
</protein>
<accession>A0A835UYW5</accession>
<sequence length="508" mass="56757">MEEDLYVNTIKLKLGARQQTSSKVFMDEMFKLRGLLLFSLSLCLVVLGATSTPQTCPADINVKCEDGSSDSWEGEFFPGISKIKYEGPNSKNPLSYKWYNADEEILGKKMKDWLRFSVAFWHTFRGSGADPFGAPTKSWPWEDGTNSVAMAKQRMRANFEFINKLGVERWCFHDRDIAPDGKTLEEANANLDEVVALAKQLQEGTTIRPLWGTAQLFMHPRYMHGAATSSEVGVYAYAAAQVKKAMEVTHYLGGENFVFWGGREGYQTLLNTDMKSELDHLARFLQAAVNWKKKIGFNGTLLIEPKPQEPTKHQYDWDAATTFAFLQKYGLTGEFKLNIECNHATLSGHSCHHELETARINGLLGNIDANTGDPQIGWDTDQFLTDIGEATLVMLSVIRNDGLAPGGFNFDAKLRRESTDVEDIFLAHISGMDTLARGLRNAAKLVEDGSLAELVKKRYQSFDSEIGALIEEGQADFETLEKKAMEWGEPSVPSGKQELAEIIFQSAL</sequence>
<dbReference type="GO" id="GO:0009045">
    <property type="term" value="F:xylose isomerase activity"/>
    <property type="evidence" value="ECO:0007669"/>
    <property type="project" value="UniProtKB-EC"/>
</dbReference>
<dbReference type="AlphaFoldDB" id="A0A835UYW5"/>
<dbReference type="EMBL" id="JADCNL010000006">
    <property type="protein sequence ID" value="KAG0476861.1"/>
    <property type="molecule type" value="Genomic_DNA"/>
</dbReference>